<name>M3J0D9_CANMX</name>
<dbReference type="OMA" id="KYENEFH"/>
<organism evidence="6 7">
    <name type="scientific">Candida maltosa (strain Xu316)</name>
    <name type="common">Yeast</name>
    <dbReference type="NCBI Taxonomy" id="1245528"/>
    <lineage>
        <taxon>Eukaryota</taxon>
        <taxon>Fungi</taxon>
        <taxon>Dikarya</taxon>
        <taxon>Ascomycota</taxon>
        <taxon>Saccharomycotina</taxon>
        <taxon>Pichiomycetes</taxon>
        <taxon>Debaryomycetaceae</taxon>
        <taxon>Candida/Lodderomyces clade</taxon>
        <taxon>Candida</taxon>
    </lineage>
</organism>
<sequence length="510" mass="58895">MSQPSSPPPPLPPRKSMDAVSPSSPTNGVDFEKKLPEIPHANGRGQITFDLNDKVSQIAAVRQFELYSSIQSNENSDLFVNNPNGDIIVKKKLNEIEVENAETKYWVLIIEDYSNRILKDKDTESLEQEILKGIPVELRYLVYLRMLYIRQKLNSKETFEGLLVKARQIRDEYIENLTVDIKAREILMVLNYYINQVSNGNGEIESSENDEDKDELIQVPVSRFIINVCGLLITLPDVSQEEVFYLILKLNRLYTTLNKDEFFYKISRSLEVELFDIFKHISVQGINLNTLFRNIIVQFFNSELLDQKMCLTTLDFVVFEGFDFILRMMLVLFASNKDKILELDGDDLLRFINSPEFFTGVQIDFNNVLAQEPHIIQYENEFYLINANSLSNNSNELTNLKEINDELVIKINDLRRKIESLEVTHREISSQSEQYTTDLSSAEVKNQNLVQTQSELQEKYKHLTMADNLSNTIKANEEFSQRNAELEQQIEALKKSIDAKKVKLGKVSSK</sequence>
<dbReference type="InterPro" id="IPR000195">
    <property type="entry name" value="Rab-GAP-TBC_dom"/>
</dbReference>
<comment type="similarity">
    <text evidence="1">Belongs to the OCA5 family.</text>
</comment>
<reference evidence="6 7" key="1">
    <citation type="submission" date="2013-02" db="EMBL/GenBank/DDBJ databases">
        <title>Genome sequence of Candida maltosa Xu316, a potential industrial strain for xylitol and ethanol production.</title>
        <authorList>
            <person name="Yu J."/>
            <person name="Wang Q."/>
            <person name="Geng X."/>
            <person name="Bao W."/>
            <person name="He P."/>
            <person name="Cai J."/>
        </authorList>
    </citation>
    <scope>NUCLEOTIDE SEQUENCE [LARGE SCALE GENOMIC DNA]</scope>
    <source>
        <strain evidence="7">Xu316</strain>
    </source>
</reference>
<dbReference type="EMBL" id="AOGT01002526">
    <property type="protein sequence ID" value="EMG45323.1"/>
    <property type="molecule type" value="Genomic_DNA"/>
</dbReference>
<dbReference type="Proteomes" id="UP000011777">
    <property type="component" value="Unassembled WGS sequence"/>
</dbReference>
<evidence type="ECO:0000256" key="1">
    <source>
        <dbReference type="ARBA" id="ARBA00005521"/>
    </source>
</evidence>
<evidence type="ECO:0000256" key="3">
    <source>
        <dbReference type="SAM" id="Coils"/>
    </source>
</evidence>
<feature type="region of interest" description="Disordered" evidence="4">
    <location>
        <begin position="1"/>
        <end position="33"/>
    </location>
</feature>
<dbReference type="Gene3D" id="1.10.472.80">
    <property type="entry name" value="Ypt/Rab-GAP domain of gyp1p, domain 3"/>
    <property type="match status" value="1"/>
</dbReference>
<feature type="compositionally biased region" description="Pro residues" evidence="4">
    <location>
        <begin position="1"/>
        <end position="13"/>
    </location>
</feature>
<dbReference type="SUPFAM" id="SSF47923">
    <property type="entry name" value="Ypt/Rab-GAP domain of gyp1p"/>
    <property type="match status" value="1"/>
</dbReference>
<evidence type="ECO:0000256" key="4">
    <source>
        <dbReference type="SAM" id="MobiDB-lite"/>
    </source>
</evidence>
<dbReference type="HOGENOM" id="CLU_547452_0_0_1"/>
<proteinExistence type="inferred from homology"/>
<dbReference type="Pfam" id="PF23436">
    <property type="entry name" value="RabGap-TBC_2"/>
    <property type="match status" value="1"/>
</dbReference>
<evidence type="ECO:0000256" key="2">
    <source>
        <dbReference type="ARBA" id="ARBA00019144"/>
    </source>
</evidence>
<evidence type="ECO:0000259" key="5">
    <source>
        <dbReference type="Pfam" id="PF23436"/>
    </source>
</evidence>
<protein>
    <recommendedName>
        <fullName evidence="2">Oxidant-induced cell-cycle arrest protein 5</fullName>
    </recommendedName>
</protein>
<dbReference type="OrthoDB" id="4085843at2759"/>
<accession>M3J0D9</accession>
<feature type="domain" description="Rab-GAP TBC" evidence="5">
    <location>
        <begin position="259"/>
        <end position="355"/>
    </location>
</feature>
<dbReference type="STRING" id="1245528.M3J0D9"/>
<evidence type="ECO:0000313" key="6">
    <source>
        <dbReference type="EMBL" id="EMG45323.1"/>
    </source>
</evidence>
<evidence type="ECO:0000313" key="7">
    <source>
        <dbReference type="Proteomes" id="UP000011777"/>
    </source>
</evidence>
<dbReference type="eggNOG" id="KOG1102">
    <property type="taxonomic scope" value="Eukaryota"/>
</dbReference>
<keyword evidence="7" id="KW-1185">Reference proteome</keyword>
<gene>
    <name evidence="6" type="ORF">G210_4503</name>
</gene>
<keyword evidence="3" id="KW-0175">Coiled coil</keyword>
<dbReference type="InterPro" id="IPR035969">
    <property type="entry name" value="Rab-GAP_TBC_sf"/>
</dbReference>
<dbReference type="AlphaFoldDB" id="M3J0D9"/>
<comment type="caution">
    <text evidence="6">The sequence shown here is derived from an EMBL/GenBank/DDBJ whole genome shotgun (WGS) entry which is preliminary data.</text>
</comment>
<feature type="coiled-coil region" evidence="3">
    <location>
        <begin position="397"/>
        <end position="503"/>
    </location>
</feature>